<evidence type="ECO:0000259" key="7">
    <source>
        <dbReference type="Pfam" id="PF00078"/>
    </source>
</evidence>
<dbReference type="Gene3D" id="3.10.10.10">
    <property type="entry name" value="HIV Type 1 Reverse Transcriptase, subunit A, domain 1"/>
    <property type="match status" value="1"/>
</dbReference>
<dbReference type="EMBL" id="JARPOI010000008">
    <property type="protein sequence ID" value="KAJ9175450.1"/>
    <property type="molecule type" value="Genomic_DNA"/>
</dbReference>
<dbReference type="CDD" id="cd01647">
    <property type="entry name" value="RT_LTR"/>
    <property type="match status" value="1"/>
</dbReference>
<feature type="domain" description="Reverse transcriptase" evidence="7">
    <location>
        <begin position="175"/>
        <end position="244"/>
    </location>
</feature>
<evidence type="ECO:0000256" key="1">
    <source>
        <dbReference type="ARBA" id="ARBA00022679"/>
    </source>
</evidence>
<evidence type="ECO:0000256" key="3">
    <source>
        <dbReference type="ARBA" id="ARBA00022722"/>
    </source>
</evidence>
<sequence>IQLLFCQGLQNNPQMFIMFFPGLGIHQNLIMVPHFSLNIFPVIISSNLTKIQEDRLIRVLRVHKEVIRWTIVDIKGISPSMCMHRILLEDEAKPSRKAQRRLNPQMMEVVKKEILKLLDAGVIYSISDSKWVRVTVVANQDNELIPTRIQSGWRMCIDYRKLNSTTRKDHFPLPFIDQMLEWLADYIDTCIEVFMDDFTVYGDSFEACLHHLNYVLERCIKKNLVLNYEKCHFMVEQGIVLGHVVSNRGIEVDKSKIDLIVNLPYPTTVREVHSFLGHVGFYHRLLQKDVPFESSEKCKEAFDKLKSALTSPPIIQAPDWTIPFEIMCDTSNYAVVAVLGQRVGKLFHVIYYASRTLNFAQRNYSMTEKEFLAIVFASDKFRSYLLGSKIIIFSNHSTLKYLLAKKEAKPRLIRWILLLQEFDLQIKDKKGAENLVADHLSKLVTQEDPLPLQEFFPDEQLFKLQGLEFLEL</sequence>
<dbReference type="CDD" id="cd09274">
    <property type="entry name" value="RNase_HI_RT_Ty3"/>
    <property type="match status" value="1"/>
</dbReference>
<proteinExistence type="predicted"/>
<evidence type="ECO:0000256" key="4">
    <source>
        <dbReference type="ARBA" id="ARBA00022759"/>
    </source>
</evidence>
<dbReference type="PANTHER" id="PTHR37984">
    <property type="entry name" value="PROTEIN CBG26694"/>
    <property type="match status" value="1"/>
</dbReference>
<keyword evidence="10" id="KW-1185">Reference proteome</keyword>
<keyword evidence="4" id="KW-0255">Endonuclease</keyword>
<feature type="non-terminal residue" evidence="9">
    <location>
        <position position="1"/>
    </location>
</feature>
<evidence type="ECO:0000313" key="9">
    <source>
        <dbReference type="EMBL" id="KAJ9175450.1"/>
    </source>
</evidence>
<evidence type="ECO:0000259" key="8">
    <source>
        <dbReference type="Pfam" id="PF17917"/>
    </source>
</evidence>
<keyword evidence="5" id="KW-0378">Hydrolase</keyword>
<keyword evidence="6" id="KW-0695">RNA-directed DNA polymerase</keyword>
<evidence type="ECO:0000313" key="10">
    <source>
        <dbReference type="Proteomes" id="UP001174677"/>
    </source>
</evidence>
<dbReference type="InterPro" id="IPR043502">
    <property type="entry name" value="DNA/RNA_pol_sf"/>
</dbReference>
<dbReference type="Gene3D" id="3.30.70.270">
    <property type="match status" value="3"/>
</dbReference>
<dbReference type="InterPro" id="IPR043128">
    <property type="entry name" value="Rev_trsase/Diguanyl_cyclase"/>
</dbReference>
<dbReference type="Proteomes" id="UP001174677">
    <property type="component" value="Chromosome 8"/>
</dbReference>
<dbReference type="InterPro" id="IPR041373">
    <property type="entry name" value="RT_RNaseH"/>
</dbReference>
<dbReference type="Pfam" id="PF17917">
    <property type="entry name" value="RT_RNaseH"/>
    <property type="match status" value="1"/>
</dbReference>
<keyword evidence="2" id="KW-0548">Nucleotidyltransferase</keyword>
<dbReference type="SUPFAM" id="SSF56672">
    <property type="entry name" value="DNA/RNA polymerases"/>
    <property type="match status" value="1"/>
</dbReference>
<evidence type="ECO:0000256" key="2">
    <source>
        <dbReference type="ARBA" id="ARBA00022695"/>
    </source>
</evidence>
<evidence type="ECO:0000256" key="6">
    <source>
        <dbReference type="ARBA" id="ARBA00022918"/>
    </source>
</evidence>
<protein>
    <recommendedName>
        <fullName evidence="11">Retrovirus-related Pol polyprotein from transposon 17.6</fullName>
    </recommendedName>
</protein>
<feature type="domain" description="Reverse transcriptase RNase H-like" evidence="8">
    <location>
        <begin position="320"/>
        <end position="422"/>
    </location>
</feature>
<comment type="caution">
    <text evidence="9">The sequence shown here is derived from an EMBL/GenBank/DDBJ whole genome shotgun (WGS) entry which is preliminary data.</text>
</comment>
<dbReference type="InterPro" id="IPR050951">
    <property type="entry name" value="Retrovirus_Pol_polyprotein"/>
</dbReference>
<organism evidence="9 10">
    <name type="scientific">Hevea brasiliensis</name>
    <name type="common">Para rubber tree</name>
    <name type="synonym">Siphonia brasiliensis</name>
    <dbReference type="NCBI Taxonomy" id="3981"/>
    <lineage>
        <taxon>Eukaryota</taxon>
        <taxon>Viridiplantae</taxon>
        <taxon>Streptophyta</taxon>
        <taxon>Embryophyta</taxon>
        <taxon>Tracheophyta</taxon>
        <taxon>Spermatophyta</taxon>
        <taxon>Magnoliopsida</taxon>
        <taxon>eudicotyledons</taxon>
        <taxon>Gunneridae</taxon>
        <taxon>Pentapetalae</taxon>
        <taxon>rosids</taxon>
        <taxon>fabids</taxon>
        <taxon>Malpighiales</taxon>
        <taxon>Euphorbiaceae</taxon>
        <taxon>Crotonoideae</taxon>
        <taxon>Micrandreae</taxon>
        <taxon>Hevea</taxon>
    </lineage>
</organism>
<gene>
    <name evidence="9" type="ORF">P3X46_014002</name>
</gene>
<accession>A0ABQ9M8Y7</accession>
<reference evidence="9 10" key="1">
    <citation type="journal article" date="2023" name="Plant Biotechnol. J.">
        <title>Chromosome-level wild Hevea brasiliensis genome provides new tools for genomic-assisted breeding and valuable loci to elevate rubber yield.</title>
        <authorList>
            <person name="Cheng H."/>
            <person name="Song X."/>
            <person name="Hu Y."/>
            <person name="Wu T."/>
            <person name="Yang Q."/>
            <person name="An Z."/>
            <person name="Feng S."/>
            <person name="Deng Z."/>
            <person name="Wu W."/>
            <person name="Zeng X."/>
            <person name="Tu M."/>
            <person name="Wang X."/>
            <person name="Huang H."/>
        </authorList>
    </citation>
    <scope>NUCLEOTIDE SEQUENCE [LARGE SCALE GENOMIC DNA]</scope>
    <source>
        <strain evidence="9">MT/VB/25A 57/8</strain>
    </source>
</reference>
<name>A0ABQ9M8Y7_HEVBR</name>
<keyword evidence="1" id="KW-0808">Transferase</keyword>
<evidence type="ECO:0000256" key="5">
    <source>
        <dbReference type="ARBA" id="ARBA00022801"/>
    </source>
</evidence>
<evidence type="ECO:0008006" key="11">
    <source>
        <dbReference type="Google" id="ProtNLM"/>
    </source>
</evidence>
<dbReference type="InterPro" id="IPR000477">
    <property type="entry name" value="RT_dom"/>
</dbReference>
<keyword evidence="3" id="KW-0540">Nuclease</keyword>
<dbReference type="PANTHER" id="PTHR37984:SF5">
    <property type="entry name" value="PROTEIN NYNRIN-LIKE"/>
    <property type="match status" value="1"/>
</dbReference>
<dbReference type="Pfam" id="PF00078">
    <property type="entry name" value="RVT_1"/>
    <property type="match status" value="1"/>
</dbReference>